<reference evidence="1" key="1">
    <citation type="journal article" date="2021" name="Proc. Natl. Acad. Sci. U.S.A.">
        <title>A Catalog of Tens of Thousands of Viruses from Human Metagenomes Reveals Hidden Associations with Chronic Diseases.</title>
        <authorList>
            <person name="Tisza M.J."/>
            <person name="Buck C.B."/>
        </authorList>
    </citation>
    <scope>NUCLEOTIDE SEQUENCE</scope>
    <source>
        <strain evidence="1">CtnFo11</strain>
    </source>
</reference>
<name>A0A8S5N5Q8_9CAUD</name>
<proteinExistence type="predicted"/>
<evidence type="ECO:0000313" key="1">
    <source>
        <dbReference type="EMBL" id="DAD89655.1"/>
    </source>
</evidence>
<dbReference type="InterPro" id="IPR046557">
    <property type="entry name" value="DUF6711"/>
</dbReference>
<organism evidence="1">
    <name type="scientific">Siphoviridae sp. ctnFo11</name>
    <dbReference type="NCBI Taxonomy" id="2826454"/>
    <lineage>
        <taxon>Viruses</taxon>
        <taxon>Duplodnaviria</taxon>
        <taxon>Heunggongvirae</taxon>
        <taxon>Uroviricota</taxon>
        <taxon>Caudoviricetes</taxon>
    </lineage>
</organism>
<dbReference type="EMBL" id="BK015066">
    <property type="protein sequence ID" value="DAD89655.1"/>
    <property type="molecule type" value="Genomic_DNA"/>
</dbReference>
<protein>
    <submittedName>
        <fullName evidence="1">Uncharacterized protein</fullName>
    </submittedName>
</protein>
<dbReference type="Pfam" id="PF20458">
    <property type="entry name" value="DUF6711"/>
    <property type="match status" value="1"/>
</dbReference>
<sequence length="139" mass="15950">MAYGGYLIKVGDYKVPFEYITASTFQSPLLGQDLNSYNDDNGKLHRDALKNQVLKVEWQVPGLTEKKFDAFMSKINAQYVGQRREKKALVTAWCPEILRYVTMYCYVPDVTTIVGYADEHTIEYDGWRLAFIGYGAEIL</sequence>
<accession>A0A8S5N5Q8</accession>